<dbReference type="AlphaFoldDB" id="A0A6J4P8M8"/>
<protein>
    <submittedName>
        <fullName evidence="1">Uncharacterized protein</fullName>
    </submittedName>
</protein>
<accession>A0A6J4P8M8</accession>
<organism evidence="1">
    <name type="scientific">uncultured Microcoleus sp</name>
    <dbReference type="NCBI Taxonomy" id="259945"/>
    <lineage>
        <taxon>Bacteria</taxon>
        <taxon>Bacillati</taxon>
        <taxon>Cyanobacteriota</taxon>
        <taxon>Cyanophyceae</taxon>
        <taxon>Oscillatoriophycideae</taxon>
        <taxon>Oscillatoriales</taxon>
        <taxon>Microcoleaceae</taxon>
        <taxon>Microcoleus</taxon>
        <taxon>environmental samples</taxon>
    </lineage>
</organism>
<dbReference type="EMBL" id="CADCTZ010001575">
    <property type="protein sequence ID" value="CAA9405800.1"/>
    <property type="molecule type" value="Genomic_DNA"/>
</dbReference>
<gene>
    <name evidence="1" type="ORF">AVDCRST_MAG84-6365</name>
</gene>
<evidence type="ECO:0000313" key="1">
    <source>
        <dbReference type="EMBL" id="CAA9405800.1"/>
    </source>
</evidence>
<sequence>MAVFVAAARSQLTHKRSNKAGAEKPRFSASREKFQLCLVEDSMNRSIFGILETSTQLS</sequence>
<reference evidence="1" key="1">
    <citation type="submission" date="2020-02" db="EMBL/GenBank/DDBJ databases">
        <authorList>
            <person name="Meier V. D."/>
        </authorList>
    </citation>
    <scope>NUCLEOTIDE SEQUENCE</scope>
    <source>
        <strain evidence="1">AVDCRST_MAG84</strain>
    </source>
</reference>
<proteinExistence type="predicted"/>
<name>A0A6J4P8M8_9CYAN</name>